<dbReference type="Gene3D" id="3.40.50.80">
    <property type="entry name" value="Nucleotide-binding domain of ferredoxin-NADP reductase (FNR) module"/>
    <property type="match status" value="1"/>
</dbReference>
<evidence type="ECO:0000259" key="1">
    <source>
        <dbReference type="PROSITE" id="PS51384"/>
    </source>
</evidence>
<protein>
    <submittedName>
        <fullName evidence="2">Siderophore-interacting protein</fullName>
    </submittedName>
</protein>
<feature type="domain" description="FAD-binding FR-type" evidence="1">
    <location>
        <begin position="10"/>
        <end position="111"/>
    </location>
</feature>
<dbReference type="InterPro" id="IPR017927">
    <property type="entry name" value="FAD-bd_FR_type"/>
</dbReference>
<dbReference type="EMBL" id="JAVREH010000012">
    <property type="protein sequence ID" value="MDT0262010.1"/>
    <property type="molecule type" value="Genomic_DNA"/>
</dbReference>
<dbReference type="InterPro" id="IPR013113">
    <property type="entry name" value="SIP_FAD-bd"/>
</dbReference>
<keyword evidence="3" id="KW-1185">Reference proteome</keyword>
<dbReference type="RefSeq" id="WP_311423164.1">
    <property type="nucleotide sequence ID" value="NZ_JAVREH010000012.1"/>
</dbReference>
<comment type="caution">
    <text evidence="2">The sequence shown here is derived from an EMBL/GenBank/DDBJ whole genome shotgun (WGS) entry which is preliminary data.</text>
</comment>
<proteinExistence type="predicted"/>
<dbReference type="PROSITE" id="PS51384">
    <property type="entry name" value="FAD_FR"/>
    <property type="match status" value="1"/>
</dbReference>
<organism evidence="2 3">
    <name type="scientific">Jatrophihabitans lederbergiae</name>
    <dbReference type="NCBI Taxonomy" id="3075547"/>
    <lineage>
        <taxon>Bacteria</taxon>
        <taxon>Bacillati</taxon>
        <taxon>Actinomycetota</taxon>
        <taxon>Actinomycetes</taxon>
        <taxon>Jatrophihabitantales</taxon>
        <taxon>Jatrophihabitantaceae</taxon>
        <taxon>Jatrophihabitans</taxon>
    </lineage>
</organism>
<reference evidence="3" key="1">
    <citation type="submission" date="2023-07" db="EMBL/GenBank/DDBJ databases">
        <title>30 novel species of actinomycetes from the DSMZ collection.</title>
        <authorList>
            <person name="Nouioui I."/>
        </authorList>
    </citation>
    <scope>NUCLEOTIDE SEQUENCE [LARGE SCALE GENOMIC DNA]</scope>
    <source>
        <strain evidence="3">DSM 44399</strain>
    </source>
</reference>
<dbReference type="SUPFAM" id="SSF63380">
    <property type="entry name" value="Riboflavin synthase domain-like"/>
    <property type="match status" value="1"/>
</dbReference>
<evidence type="ECO:0000313" key="3">
    <source>
        <dbReference type="Proteomes" id="UP001183176"/>
    </source>
</evidence>
<dbReference type="PANTHER" id="PTHR30157">
    <property type="entry name" value="FERRIC REDUCTASE, NADPH-DEPENDENT"/>
    <property type="match status" value="1"/>
</dbReference>
<dbReference type="Proteomes" id="UP001183176">
    <property type="component" value="Unassembled WGS sequence"/>
</dbReference>
<sequence>MSEVQHISRTGQFLTTVADLSELSPRMRRITLRAPEIAGRHWPLGCDIAIVLTGPDGREVRRRYTVRSHWADSLVIDAVLHGHGPGSTWAQQLAAGDEVTFFGPRGEIALSPTPWLVALTDESGLPAIAALAEAAHIDGRRVGVLAEIENDNERYPLPDNADVTWLPRDGRPAGRADILSSALELLSPTGSSGYAYVLGESRAVVALREALGRFGLSRSDVHAKGYWNLNSRPTR</sequence>
<dbReference type="Gene3D" id="2.40.30.10">
    <property type="entry name" value="Translation factors"/>
    <property type="match status" value="1"/>
</dbReference>
<dbReference type="InterPro" id="IPR039374">
    <property type="entry name" value="SIP_fam"/>
</dbReference>
<evidence type="ECO:0000313" key="2">
    <source>
        <dbReference type="EMBL" id="MDT0262010.1"/>
    </source>
</evidence>
<gene>
    <name evidence="2" type="ORF">RM423_11435</name>
</gene>
<accession>A0ABU2JAJ9</accession>
<dbReference type="CDD" id="cd06193">
    <property type="entry name" value="siderophore_interacting"/>
    <property type="match status" value="1"/>
</dbReference>
<dbReference type="PANTHER" id="PTHR30157:SF0">
    <property type="entry name" value="NADPH-DEPENDENT FERRIC-CHELATE REDUCTASE"/>
    <property type="match status" value="1"/>
</dbReference>
<dbReference type="Pfam" id="PF08021">
    <property type="entry name" value="FAD_binding_9"/>
    <property type="match status" value="1"/>
</dbReference>
<dbReference type="InterPro" id="IPR017938">
    <property type="entry name" value="Riboflavin_synthase-like_b-brl"/>
</dbReference>
<dbReference type="InterPro" id="IPR007037">
    <property type="entry name" value="SIP_rossman_dom"/>
</dbReference>
<dbReference type="InterPro" id="IPR039261">
    <property type="entry name" value="FNR_nucleotide-bd"/>
</dbReference>
<dbReference type="Pfam" id="PF04954">
    <property type="entry name" value="SIP"/>
    <property type="match status" value="1"/>
</dbReference>
<name>A0ABU2JAJ9_9ACTN</name>